<accession>R0KMT4</accession>
<dbReference type="Proteomes" id="UP000016927">
    <property type="component" value="Unassembled WGS sequence"/>
</dbReference>
<reference evidence="1 2" key="1">
    <citation type="journal article" date="2013" name="BMC Genomics">
        <title>Comparative genomics of parasitic silkworm microsporidia reveal an association between genome expansion and host adaptation.</title>
        <authorList>
            <person name="Pan G."/>
            <person name="Xu J."/>
            <person name="Li T."/>
            <person name="Xia Q."/>
            <person name="Liu S.L."/>
            <person name="Zhang G."/>
            <person name="Li S."/>
            <person name="Li C."/>
            <person name="Liu H."/>
            <person name="Yang L."/>
            <person name="Liu T."/>
            <person name="Zhang X."/>
            <person name="Wu Z."/>
            <person name="Fan W."/>
            <person name="Dang X."/>
            <person name="Xiang H."/>
            <person name="Tao M."/>
            <person name="Li Y."/>
            <person name="Hu J."/>
            <person name="Li Z."/>
            <person name="Lin L."/>
            <person name="Luo J."/>
            <person name="Geng L."/>
            <person name="Wang L."/>
            <person name="Long M."/>
            <person name="Wan Y."/>
            <person name="He N."/>
            <person name="Zhang Z."/>
            <person name="Lu C."/>
            <person name="Keeling P.J."/>
            <person name="Wang J."/>
            <person name="Xiang Z."/>
            <person name="Zhou Z."/>
        </authorList>
    </citation>
    <scope>NUCLEOTIDE SEQUENCE [LARGE SCALE GENOMIC DNA]</scope>
    <source>
        <strain evidence="2">CQ1 / CVCC 102059</strain>
    </source>
</reference>
<keyword evidence="2" id="KW-1185">Reference proteome</keyword>
<dbReference type="AlphaFoldDB" id="R0KMT4"/>
<dbReference type="VEuPathDB" id="MicrosporidiaDB:NBO_1190gi001"/>
<gene>
    <name evidence="1" type="ORF">NBO_1190gi001</name>
</gene>
<protein>
    <submittedName>
        <fullName evidence="1">Uncharacterized protein</fullName>
    </submittedName>
</protein>
<dbReference type="HOGENOM" id="CLU_2543147_0_0_1"/>
<sequence>MLSKGDYTILEIISVSRPLSTLKDESKDRNDVYKAVIDKDNVQTVVYLLGNVDFGKKSIISLKENKDNVLLYPDDYLIKRKKK</sequence>
<organism evidence="1 2">
    <name type="scientific">Nosema bombycis (strain CQ1 / CVCC 102059)</name>
    <name type="common">Microsporidian parasite</name>
    <name type="synonym">Pebrine of silkworm</name>
    <dbReference type="NCBI Taxonomy" id="578461"/>
    <lineage>
        <taxon>Eukaryota</taxon>
        <taxon>Fungi</taxon>
        <taxon>Fungi incertae sedis</taxon>
        <taxon>Microsporidia</taxon>
        <taxon>Nosematidae</taxon>
        <taxon>Nosema</taxon>
    </lineage>
</organism>
<dbReference type="EMBL" id="KB910097">
    <property type="protein sequence ID" value="EOB11432.1"/>
    <property type="molecule type" value="Genomic_DNA"/>
</dbReference>
<evidence type="ECO:0000313" key="2">
    <source>
        <dbReference type="Proteomes" id="UP000016927"/>
    </source>
</evidence>
<name>R0KMT4_NOSB1</name>
<evidence type="ECO:0000313" key="1">
    <source>
        <dbReference type="EMBL" id="EOB11432.1"/>
    </source>
</evidence>
<proteinExistence type="predicted"/>